<dbReference type="GO" id="GO:0006508">
    <property type="term" value="P:proteolysis"/>
    <property type="evidence" value="ECO:0007669"/>
    <property type="project" value="UniProtKB-KW"/>
</dbReference>
<organism evidence="12 13">
    <name type="scientific">Salinisphaera japonica YTM-1</name>
    <dbReference type="NCBI Taxonomy" id="1209778"/>
    <lineage>
        <taxon>Bacteria</taxon>
        <taxon>Pseudomonadati</taxon>
        <taxon>Pseudomonadota</taxon>
        <taxon>Gammaproteobacteria</taxon>
        <taxon>Salinisphaerales</taxon>
        <taxon>Salinisphaeraceae</taxon>
        <taxon>Salinisphaera</taxon>
    </lineage>
</organism>
<sequence>MPDSNNPLLALAAAGSTALPDFASLSPDHAEPAVDQLIDAAREAIDAALAHADEPTWDTLIAPIEDSQDAIDRAFSPVAHMHAVMDSPEWRNAYQACVPKLTAFSSEVGQNTALYQAVANLHDSAAFAELGPARQRVIEHMLRDFELAGVALAGPAKKRFADIAQRRSELATTFQQNLLDATQAWHKHITDEARLAGLPDSARDLLAQNAAQKDMDGWLVTLDAPSLMAVLTHADDRALRAEIHEAFATRASDVGPNAGEYDNSALMDELLALRQEGAELLGFANYAEQSLAKKMADSPEQIETFLLDLAERSKTPAHAELGALRELAAADGIEALAAWDIGYYAEKLKTARYDYAEEDLKPYFAAPAVIDGLFKVCARLFDITVTPRHDAATWHADVTVYEIHDRNETLRGVFYLDPYAREGKRGGAWMHPFQSRRVDTAGTQTPLAFLTCNFSPPVGDKPALLTHGEVTTLFHEFGHGLHHMLTQVDEASIAGISGVEWDAVELPSQFMENWCWHRESLDLFAAHHQTGEALPQALFDKLYAARNHMAGWQMLRQVEISLFDLRLHKDFAPDEGRGVMDTLAAVRAEVAPIEQPAYNRFPHSFMHIFAGGYAAGYYSYKWAEVLSADAFAAFEETSLFDAATGARFKTEVLERGATRSATDNFVAFRGREPAIDALLRHSGLADDQRAA</sequence>
<accession>A0A423PGU6</accession>
<dbReference type="Gene3D" id="3.40.390.10">
    <property type="entry name" value="Collagenase (Catalytic Domain)"/>
    <property type="match status" value="1"/>
</dbReference>
<dbReference type="PANTHER" id="PTHR43660:SF1">
    <property type="entry name" value="DIPEPTIDYL CARBOXYPEPTIDASE"/>
    <property type="match status" value="1"/>
</dbReference>
<evidence type="ECO:0000256" key="9">
    <source>
        <dbReference type="RuleBase" id="RU003435"/>
    </source>
</evidence>
<keyword evidence="5 9" id="KW-0862">Zinc</keyword>
<reference evidence="12 13" key="1">
    <citation type="submission" date="2013-10" db="EMBL/GenBank/DDBJ databases">
        <title>Salinisphaera japonica YTM-1 Genome Sequencing.</title>
        <authorList>
            <person name="Lai Q."/>
            <person name="Li C."/>
            <person name="Shao Z."/>
        </authorList>
    </citation>
    <scope>NUCLEOTIDE SEQUENCE [LARGE SCALE GENOMIC DNA]</scope>
    <source>
        <strain evidence="12 13">YTM-1</strain>
    </source>
</reference>
<feature type="domain" description="Oligopeptidase A N-terminal" evidence="11">
    <location>
        <begin position="39"/>
        <end position="156"/>
    </location>
</feature>
<dbReference type="Gene3D" id="1.10.1370.40">
    <property type="match status" value="1"/>
</dbReference>
<dbReference type="AlphaFoldDB" id="A0A423PGU6"/>
<dbReference type="EMBL" id="AYKG01000056">
    <property type="protein sequence ID" value="ROO24820.1"/>
    <property type="molecule type" value="Genomic_DNA"/>
</dbReference>
<evidence type="ECO:0000256" key="1">
    <source>
        <dbReference type="ARBA" id="ARBA00006040"/>
    </source>
</evidence>
<evidence type="ECO:0000256" key="6">
    <source>
        <dbReference type="ARBA" id="ARBA00023049"/>
    </source>
</evidence>
<evidence type="ECO:0000256" key="5">
    <source>
        <dbReference type="ARBA" id="ARBA00022833"/>
    </source>
</evidence>
<feature type="domain" description="Peptidase M3A/M3B catalytic" evidence="10">
    <location>
        <begin position="230"/>
        <end position="683"/>
    </location>
</feature>
<dbReference type="InterPro" id="IPR045090">
    <property type="entry name" value="Pept_M3A_M3B"/>
</dbReference>
<evidence type="ECO:0000256" key="4">
    <source>
        <dbReference type="ARBA" id="ARBA00022801"/>
    </source>
</evidence>
<evidence type="ECO:0000256" key="3">
    <source>
        <dbReference type="ARBA" id="ARBA00022723"/>
    </source>
</evidence>
<evidence type="ECO:0000313" key="12">
    <source>
        <dbReference type="EMBL" id="ROO24820.1"/>
    </source>
</evidence>
<dbReference type="InterPro" id="IPR001567">
    <property type="entry name" value="Pept_M3A_M3B_dom"/>
</dbReference>
<dbReference type="FunFam" id="3.40.390.10:FF:000009">
    <property type="entry name" value="Oligopeptidase A"/>
    <property type="match status" value="1"/>
</dbReference>
<evidence type="ECO:0000313" key="13">
    <source>
        <dbReference type="Proteomes" id="UP000285310"/>
    </source>
</evidence>
<evidence type="ECO:0000256" key="2">
    <source>
        <dbReference type="ARBA" id="ARBA00022670"/>
    </source>
</evidence>
<comment type="similarity">
    <text evidence="1 9">Belongs to the peptidase M3 family.</text>
</comment>
<comment type="catalytic activity">
    <reaction evidence="7">
        <text>Hydrolysis of oligopeptides, with broad specificity. Gly or Ala commonly occur as P1 or P1' residues, but more distant residues are also important, as is shown by the fact that Z-Gly-Pro-Gly-|-Gly-Pro-Ala is cleaved, but not Z-(Gly)(5).</text>
        <dbReference type="EC" id="3.4.24.70"/>
    </reaction>
</comment>
<keyword evidence="2 9" id="KW-0645">Protease</keyword>
<evidence type="ECO:0000256" key="8">
    <source>
        <dbReference type="ARBA" id="ARBA00026100"/>
    </source>
</evidence>
<dbReference type="InterPro" id="IPR024079">
    <property type="entry name" value="MetalloPept_cat_dom_sf"/>
</dbReference>
<protein>
    <recommendedName>
        <fullName evidence="8">oligopeptidase A</fullName>
        <ecNumber evidence="8">3.4.24.70</ecNumber>
    </recommendedName>
</protein>
<dbReference type="EC" id="3.4.24.70" evidence="8"/>
<keyword evidence="13" id="KW-1185">Reference proteome</keyword>
<proteinExistence type="inferred from homology"/>
<dbReference type="RefSeq" id="WP_123659151.1">
    <property type="nucleotide sequence ID" value="NZ_AYKG01000056.1"/>
</dbReference>
<dbReference type="SUPFAM" id="SSF55486">
    <property type="entry name" value="Metalloproteases ('zincins'), catalytic domain"/>
    <property type="match status" value="1"/>
</dbReference>
<keyword evidence="4 9" id="KW-0378">Hydrolase</keyword>
<dbReference type="InterPro" id="IPR024077">
    <property type="entry name" value="Neurolysin/TOP_dom2"/>
</dbReference>
<comment type="cofactor">
    <cofactor evidence="9">
        <name>Zn(2+)</name>
        <dbReference type="ChEBI" id="CHEBI:29105"/>
    </cofactor>
    <text evidence="9">Binds 1 zinc ion.</text>
</comment>
<dbReference type="Pfam" id="PF01432">
    <property type="entry name" value="Peptidase_M3"/>
    <property type="match status" value="1"/>
</dbReference>
<gene>
    <name evidence="12" type="ORF">SAJA_13510</name>
</gene>
<dbReference type="InterPro" id="IPR045666">
    <property type="entry name" value="OpdA_N"/>
</dbReference>
<name>A0A423PGU6_9GAMM</name>
<evidence type="ECO:0000256" key="7">
    <source>
        <dbReference type="ARBA" id="ARBA00024603"/>
    </source>
</evidence>
<dbReference type="InParanoid" id="A0A423PGU6"/>
<dbReference type="CDD" id="cd06456">
    <property type="entry name" value="M3A_DCP"/>
    <property type="match status" value="1"/>
</dbReference>
<keyword evidence="3 9" id="KW-0479">Metal-binding</keyword>
<dbReference type="OrthoDB" id="9773538at2"/>
<dbReference type="Gene3D" id="1.10.1370.10">
    <property type="entry name" value="Neurolysin, domain 3"/>
    <property type="match status" value="1"/>
</dbReference>
<dbReference type="GO" id="GO:0005829">
    <property type="term" value="C:cytosol"/>
    <property type="evidence" value="ECO:0007669"/>
    <property type="project" value="UniProtKB-ARBA"/>
</dbReference>
<dbReference type="PANTHER" id="PTHR43660">
    <property type="entry name" value="DIPEPTIDYL CARBOXYPEPTIDASE"/>
    <property type="match status" value="1"/>
</dbReference>
<dbReference type="FunCoup" id="A0A423PGU6">
    <property type="interactions" value="489"/>
</dbReference>
<comment type="caution">
    <text evidence="12">The sequence shown here is derived from an EMBL/GenBank/DDBJ whole genome shotgun (WGS) entry which is preliminary data.</text>
</comment>
<dbReference type="GO" id="GO:0004222">
    <property type="term" value="F:metalloendopeptidase activity"/>
    <property type="evidence" value="ECO:0007669"/>
    <property type="project" value="UniProtKB-EC"/>
</dbReference>
<dbReference type="Pfam" id="PF19310">
    <property type="entry name" value="TOP_N"/>
    <property type="match status" value="1"/>
</dbReference>
<keyword evidence="6 9" id="KW-0482">Metalloprotease</keyword>
<evidence type="ECO:0000259" key="10">
    <source>
        <dbReference type="Pfam" id="PF01432"/>
    </source>
</evidence>
<dbReference type="GO" id="GO:0046872">
    <property type="term" value="F:metal ion binding"/>
    <property type="evidence" value="ECO:0007669"/>
    <property type="project" value="UniProtKB-UniRule"/>
</dbReference>
<dbReference type="Proteomes" id="UP000285310">
    <property type="component" value="Unassembled WGS sequence"/>
</dbReference>
<dbReference type="InterPro" id="IPR034005">
    <property type="entry name" value="M3A_DCP"/>
</dbReference>
<evidence type="ECO:0000259" key="11">
    <source>
        <dbReference type="Pfam" id="PF19310"/>
    </source>
</evidence>